<dbReference type="InterPro" id="IPR036866">
    <property type="entry name" value="RibonucZ/Hydroxyglut_hydro"/>
</dbReference>
<evidence type="ECO:0000313" key="2">
    <source>
        <dbReference type="EMBL" id="SHJ55935.1"/>
    </source>
</evidence>
<proteinExistence type="predicted"/>
<dbReference type="Gene3D" id="3.60.15.10">
    <property type="entry name" value="Ribonuclease Z/Hydroxyacylglutathione hydrolase-like"/>
    <property type="match status" value="1"/>
</dbReference>
<name>A0A1M6KAC8_9FIRM</name>
<dbReference type="PANTHER" id="PTHR23131">
    <property type="entry name" value="ENDORIBONUCLEASE LACTB2"/>
    <property type="match status" value="1"/>
</dbReference>
<dbReference type="STRING" id="1121476.SAMN02745751_02844"/>
<dbReference type="AlphaFoldDB" id="A0A1M6KAC8"/>
<evidence type="ECO:0000259" key="1">
    <source>
        <dbReference type="SMART" id="SM00849"/>
    </source>
</evidence>
<dbReference type="InterPro" id="IPR050662">
    <property type="entry name" value="Sec-metab_biosynth-thioest"/>
</dbReference>
<dbReference type="OrthoDB" id="9761531at2"/>
<keyword evidence="3" id="KW-1185">Reference proteome</keyword>
<dbReference type="CDD" id="cd06262">
    <property type="entry name" value="metallo-hydrolase-like_MBL-fold"/>
    <property type="match status" value="1"/>
</dbReference>
<dbReference type="RefSeq" id="WP_073050232.1">
    <property type="nucleotide sequence ID" value="NZ_FQZL01000025.1"/>
</dbReference>
<dbReference type="SMART" id="SM00849">
    <property type="entry name" value="Lactamase_B"/>
    <property type="match status" value="1"/>
</dbReference>
<dbReference type="SUPFAM" id="SSF56281">
    <property type="entry name" value="Metallo-hydrolase/oxidoreductase"/>
    <property type="match status" value="1"/>
</dbReference>
<dbReference type="Pfam" id="PF00753">
    <property type="entry name" value="Lactamase_B"/>
    <property type="match status" value="1"/>
</dbReference>
<evidence type="ECO:0000313" key="3">
    <source>
        <dbReference type="Proteomes" id="UP000184052"/>
    </source>
</evidence>
<reference evidence="2 3" key="1">
    <citation type="submission" date="2016-11" db="EMBL/GenBank/DDBJ databases">
        <authorList>
            <person name="Jaros S."/>
            <person name="Januszkiewicz K."/>
            <person name="Wedrychowicz H."/>
        </authorList>
    </citation>
    <scope>NUCLEOTIDE SEQUENCE [LARGE SCALE GENOMIC DNA]</scope>
    <source>
        <strain evidence="2 3">DSM 17477</strain>
    </source>
</reference>
<dbReference type="InterPro" id="IPR001279">
    <property type="entry name" value="Metallo-B-lactamas"/>
</dbReference>
<accession>A0A1M6KAC8</accession>
<sequence>MIIKEIEKNFLKFIFDPKEDNKFGYNIFVLIDGNKAMLIDSGYRMHSTEVKKNLESKGIRIESVIISHFHLDHINGLTGLPDVHIIGSADYEKTLDIYVDAEKHHIYTPDIKVEEEYSFKFGEFDIEIKSFPGHANCSLLTVINGKYVHIGDELIFSNDGVPILPLISKSHIKRHITSLEKLKDFTSYVILPSHGKIIRDEELLLKDIENRLKYLKAVDAKSEKISYEEAVRECDQEFLHSEFHEIIYKD</sequence>
<dbReference type="Proteomes" id="UP000184052">
    <property type="component" value="Unassembled WGS sequence"/>
</dbReference>
<gene>
    <name evidence="2" type="ORF">SAMN02745751_02844</name>
</gene>
<protein>
    <submittedName>
        <fullName evidence="2">Glyoxylase, beta-lactamase superfamily II</fullName>
    </submittedName>
</protein>
<organism evidence="2 3">
    <name type="scientific">Dethiosulfatibacter aminovorans DSM 17477</name>
    <dbReference type="NCBI Taxonomy" id="1121476"/>
    <lineage>
        <taxon>Bacteria</taxon>
        <taxon>Bacillati</taxon>
        <taxon>Bacillota</taxon>
        <taxon>Tissierellia</taxon>
        <taxon>Dethiosulfatibacter</taxon>
    </lineage>
</organism>
<feature type="domain" description="Metallo-beta-lactamase" evidence="1">
    <location>
        <begin position="24"/>
        <end position="194"/>
    </location>
</feature>
<dbReference type="EMBL" id="FQZL01000025">
    <property type="protein sequence ID" value="SHJ55935.1"/>
    <property type="molecule type" value="Genomic_DNA"/>
</dbReference>